<keyword evidence="9" id="KW-1185">Reference proteome</keyword>
<feature type="domain" description="PH" evidence="5">
    <location>
        <begin position="470"/>
        <end position="568"/>
    </location>
</feature>
<dbReference type="Gene3D" id="2.30.29.30">
    <property type="entry name" value="Pleckstrin-homology domain (PH domain)/Phosphotyrosine-binding domain (PTB)"/>
    <property type="match status" value="3"/>
</dbReference>
<evidence type="ECO:0000256" key="2">
    <source>
        <dbReference type="ARBA" id="ARBA00023054"/>
    </source>
</evidence>
<dbReference type="SMART" id="SM00295">
    <property type="entry name" value="B41"/>
    <property type="match status" value="1"/>
</dbReference>
<dbReference type="eggNOG" id="KOG0248">
    <property type="taxonomic scope" value="Eukaryota"/>
</dbReference>
<dbReference type="SUPFAM" id="SSF50729">
    <property type="entry name" value="PH domain-like"/>
    <property type="match status" value="2"/>
</dbReference>
<accession>A8X938</accession>
<dbReference type="SMART" id="SM00233">
    <property type="entry name" value="PH"/>
    <property type="match status" value="2"/>
</dbReference>
<feature type="region of interest" description="Disordered" evidence="4">
    <location>
        <begin position="246"/>
        <end position="265"/>
    </location>
</feature>
<dbReference type="PROSITE" id="PS50057">
    <property type="entry name" value="FERM_3"/>
    <property type="match status" value="1"/>
</dbReference>
<feature type="compositionally biased region" description="Polar residues" evidence="4">
    <location>
        <begin position="636"/>
        <end position="647"/>
    </location>
</feature>
<feature type="domain" description="MyTH4" evidence="7">
    <location>
        <begin position="732"/>
        <end position="886"/>
    </location>
</feature>
<proteinExistence type="predicted"/>
<dbReference type="InterPro" id="IPR019748">
    <property type="entry name" value="FERM_central"/>
</dbReference>
<dbReference type="EMBL" id="HE600954">
    <property type="protein sequence ID" value="CAP29150.2"/>
    <property type="molecule type" value="Genomic_DNA"/>
</dbReference>
<feature type="region of interest" description="Disordered" evidence="4">
    <location>
        <begin position="636"/>
        <end position="662"/>
    </location>
</feature>
<dbReference type="InterPro" id="IPR000299">
    <property type="entry name" value="FERM_domain"/>
</dbReference>
<evidence type="ECO:0000313" key="9">
    <source>
        <dbReference type="Proteomes" id="UP000008549"/>
    </source>
</evidence>
<dbReference type="PROSITE" id="PS50003">
    <property type="entry name" value="PH_DOMAIN"/>
    <property type="match status" value="2"/>
</dbReference>
<dbReference type="Pfam" id="PF00169">
    <property type="entry name" value="PH"/>
    <property type="match status" value="1"/>
</dbReference>
<dbReference type="InterPro" id="IPR011993">
    <property type="entry name" value="PH-like_dom_sf"/>
</dbReference>
<dbReference type="InterPro" id="IPR000857">
    <property type="entry name" value="MyTH4_dom"/>
</dbReference>
<feature type="region of interest" description="Disordered" evidence="4">
    <location>
        <begin position="179"/>
        <end position="212"/>
    </location>
</feature>
<feature type="compositionally biased region" description="Low complexity" evidence="4">
    <location>
        <begin position="247"/>
        <end position="256"/>
    </location>
</feature>
<dbReference type="Gene3D" id="1.25.40.530">
    <property type="entry name" value="MyTH4 domain"/>
    <property type="match status" value="1"/>
</dbReference>
<feature type="region of interest" description="Disordered" evidence="4">
    <location>
        <begin position="448"/>
        <end position="467"/>
    </location>
</feature>
<dbReference type="PANTHER" id="PTHR22903:SF8">
    <property type="entry name" value="MAX-1A"/>
    <property type="match status" value="1"/>
</dbReference>
<dbReference type="PANTHER" id="PTHR22903">
    <property type="entry name" value="PLEKHH PROTEIN"/>
    <property type="match status" value="1"/>
</dbReference>
<dbReference type="InterPro" id="IPR038185">
    <property type="entry name" value="MyTH4_dom_sf"/>
</dbReference>
<dbReference type="Gene3D" id="1.20.80.10">
    <property type="match status" value="1"/>
</dbReference>
<dbReference type="InParanoid" id="A8X938"/>
<feature type="domain" description="PH" evidence="5">
    <location>
        <begin position="583"/>
        <end position="698"/>
    </location>
</feature>
<dbReference type="AlphaFoldDB" id="A8X938"/>
<dbReference type="PROSITE" id="PS51016">
    <property type="entry name" value="MYTH4"/>
    <property type="match status" value="1"/>
</dbReference>
<evidence type="ECO:0000259" key="5">
    <source>
        <dbReference type="PROSITE" id="PS50003"/>
    </source>
</evidence>
<feature type="domain" description="FERM" evidence="6">
    <location>
        <begin position="897"/>
        <end position="1213"/>
    </location>
</feature>
<dbReference type="SMART" id="SM00139">
    <property type="entry name" value="MyTH4"/>
    <property type="match status" value="1"/>
</dbReference>
<evidence type="ECO:0000256" key="3">
    <source>
        <dbReference type="SAM" id="Coils"/>
    </source>
</evidence>
<dbReference type="CDD" id="cd17094">
    <property type="entry name" value="FERM_F1_Max1_like"/>
    <property type="match status" value="1"/>
</dbReference>
<feature type="compositionally biased region" description="Polar residues" evidence="4">
    <location>
        <begin position="451"/>
        <end position="465"/>
    </location>
</feature>
<dbReference type="InterPro" id="IPR014352">
    <property type="entry name" value="FERM/acyl-CoA-bd_prot_sf"/>
</dbReference>
<protein>
    <submittedName>
        <fullName evidence="8">Protein CBG09439</fullName>
    </submittedName>
</protein>
<name>A8X938_CAEBR</name>
<dbReference type="SUPFAM" id="SSF47031">
    <property type="entry name" value="Second domain of FERM"/>
    <property type="match status" value="1"/>
</dbReference>
<dbReference type="HOGENOM" id="CLU_001626_2_0_1"/>
<dbReference type="OMA" id="EYSICIE"/>
<sequence length="1217" mass="138897">MSDSSPSPLRSPEDEELLAKSSRIRLWVTKRMKECPPKTYISCPHLSSLTPSDFSVFYCRIYFLTSSSFLAHSQIQPLQSEVCSVQNHLRFLSNFHQSSTLPTTQYKSGIPVLRRHHHPTTTTHPNQLGHKTVKRLLEDQNERLRAQNLRCTTQLQMLRSFTEKSRKIKAEMEMSRSITGTLPVLRDENRTSDDSGLTSDDTDRKQMSVSISECTPRVQRKASKFSFRIYFSHFVFFSARTMLKNTSQGSSTSESSPCEDEAKPMPLPRRIHQSMTERDSLNSYAEDYEYDIEESSFERIEERVKNENEKYADYVNLHEFVAIKDDKVVYSEIVKHRSVEKEVLPTLPSHQPRHWETRLIQAAEKCLSVIDGADSEGTSTGPSVSPYHISDVSRISSNNRTESPGSRKSSKLSRNSSPRVPSHHSYEDGAAYAIRDLCLGSDYYTPPDASSRYSSGTPNSRTSLIPSRETMEKAGYWTHLTDSRIKSLKRRYVVLRNGYICFYRKHGNRDEEPVNKINISDIRSVSKIEQQGAAYAFQLITASDKMNFMTESEKTTHDWVTILSAAIKATTLREMASRVTPIDASISGWMTRVKCGLSKKVFAALVNQKLMFFKNSNDLVPNGFLCLQGSQISEKQNGTEEYSGSSDEQLETTKEHPNQRKNNDSLCVQIAQEDPVYLILRTSEEKEKWLYFLKAASGTAALCGTPFEILVQRMMAENVANDSPLWKDLLFTSGEEIPKDTMTSVDPSERKKTLEIAKACQLFVSVLMRPQATQYHIDLAQNILSTAVQQEYLRNEVYSQLIKMTSGSMPFGLQGWKLLALTIPLFLPKQYSLLWLLKRHISRWVDLPNESDETRMAIFCESALDRCLRVGGRQEGPSRLEVTSILTRDVTRTKFPHSISVKLPNAEYQIVEFDGSTEIGQCLSSLCLKLGMRPALLSGYALYMNDPLTHSLILLKGKQKLCDSLSTWESRSRDAQRGRISSDCAAALSLRMRHYWSHLKSTETPIERQFLVWRASEEIVNGRIPLSNQLCESLAALYAQMVFGDANQSLSDQQFDFISQRFYPSKMLDVACIKSLRLQINTNWNELVGMSEQECVRVILQVLNKWPLFGCDLHEASMRTDNERKIYLALNDHSVSLLDRRHFDVIRTISYSSLSTFGQFQQDFMLTVIRPLTPGSHPDEAPKERLTFSMQKNEIEQLTLHLAEYIRCQKLVWKVSK</sequence>
<keyword evidence="2 3" id="KW-0175">Coiled coil</keyword>
<evidence type="ECO:0000313" key="10">
    <source>
        <dbReference type="WormBase" id="CBG09439"/>
    </source>
</evidence>
<evidence type="ECO:0000259" key="7">
    <source>
        <dbReference type="PROSITE" id="PS51016"/>
    </source>
</evidence>
<evidence type="ECO:0000313" key="8">
    <source>
        <dbReference type="EMBL" id="CAP29150.2"/>
    </source>
</evidence>
<reference evidence="8 9" key="2">
    <citation type="journal article" date="2011" name="PLoS Genet.">
        <title>Caenorhabditis briggsae recombinant inbred line genotypes reveal inter-strain incompatibility and the evolution of recombination.</title>
        <authorList>
            <person name="Ross J.A."/>
            <person name="Koboldt D.C."/>
            <person name="Staisch J.E."/>
            <person name="Chamberlin H.M."/>
            <person name="Gupta B.P."/>
            <person name="Miller R.D."/>
            <person name="Baird S.E."/>
            <person name="Haag E.S."/>
        </authorList>
    </citation>
    <scope>NUCLEOTIDE SEQUENCE [LARGE SCALE GENOMIC DNA]</scope>
    <source>
        <strain evidence="8 9">AF16</strain>
    </source>
</reference>
<feature type="compositionally biased region" description="Basic and acidic residues" evidence="4">
    <location>
        <begin position="651"/>
        <end position="662"/>
    </location>
</feature>
<dbReference type="CDD" id="cd14473">
    <property type="entry name" value="FERM_B-lobe"/>
    <property type="match status" value="1"/>
</dbReference>
<feature type="region of interest" description="Disordered" evidence="4">
    <location>
        <begin position="373"/>
        <end position="426"/>
    </location>
</feature>
<reference evidence="8 9" key="1">
    <citation type="journal article" date="2003" name="PLoS Biol.">
        <title>The genome sequence of Caenorhabditis briggsae: a platform for comparative genomics.</title>
        <authorList>
            <person name="Stein L.D."/>
            <person name="Bao Z."/>
            <person name="Blasiar D."/>
            <person name="Blumenthal T."/>
            <person name="Brent M.R."/>
            <person name="Chen N."/>
            <person name="Chinwalla A."/>
            <person name="Clarke L."/>
            <person name="Clee C."/>
            <person name="Coghlan A."/>
            <person name="Coulson A."/>
            <person name="D'Eustachio P."/>
            <person name="Fitch D.H."/>
            <person name="Fulton L.A."/>
            <person name="Fulton R.E."/>
            <person name="Griffiths-Jones S."/>
            <person name="Harris T.W."/>
            <person name="Hillier L.W."/>
            <person name="Kamath R."/>
            <person name="Kuwabara P.E."/>
            <person name="Mardis E.R."/>
            <person name="Marra M.A."/>
            <person name="Miner T.L."/>
            <person name="Minx P."/>
            <person name="Mullikin J.C."/>
            <person name="Plumb R.W."/>
            <person name="Rogers J."/>
            <person name="Schein J.E."/>
            <person name="Sohrmann M."/>
            <person name="Spieth J."/>
            <person name="Stajich J.E."/>
            <person name="Wei C."/>
            <person name="Willey D."/>
            <person name="Wilson R.K."/>
            <person name="Durbin R."/>
            <person name="Waterston R.H."/>
        </authorList>
    </citation>
    <scope>NUCLEOTIDE SEQUENCE [LARGE SCALE GENOMIC DNA]</scope>
    <source>
        <strain evidence="8 9">AF16</strain>
    </source>
</reference>
<dbReference type="Pfam" id="PF00784">
    <property type="entry name" value="MyTH4"/>
    <property type="match status" value="1"/>
</dbReference>
<feature type="compositionally biased region" description="Polar residues" evidence="4">
    <location>
        <begin position="393"/>
        <end position="404"/>
    </location>
</feature>
<dbReference type="Gene3D" id="3.10.20.90">
    <property type="entry name" value="Phosphatidylinositol 3-kinase Catalytic Subunit, Chain A, domain 1"/>
    <property type="match status" value="1"/>
</dbReference>
<gene>
    <name evidence="10" type="primary">max-1.1</name>
    <name evidence="8 10" type="ORF">CBG09439</name>
    <name evidence="8" type="ORF">CBG_09439</name>
</gene>
<feature type="coiled-coil region" evidence="3">
    <location>
        <begin position="290"/>
        <end position="317"/>
    </location>
</feature>
<organism evidence="8 9">
    <name type="scientific">Caenorhabditis briggsae</name>
    <dbReference type="NCBI Taxonomy" id="6238"/>
    <lineage>
        <taxon>Eukaryota</taxon>
        <taxon>Metazoa</taxon>
        <taxon>Ecdysozoa</taxon>
        <taxon>Nematoda</taxon>
        <taxon>Chromadorea</taxon>
        <taxon>Rhabditida</taxon>
        <taxon>Rhabditina</taxon>
        <taxon>Rhabditomorpha</taxon>
        <taxon>Rhabditoidea</taxon>
        <taxon>Rhabditidae</taxon>
        <taxon>Peloderinae</taxon>
        <taxon>Caenorhabditis</taxon>
    </lineage>
</organism>
<dbReference type="WormBase" id="CBG09439">
    <property type="protein sequence ID" value="CBP47621"/>
    <property type="gene ID" value="WBGene00031020"/>
    <property type="gene designation" value="Cbr-max-1.1"/>
</dbReference>
<dbReference type="Pfam" id="PF00373">
    <property type="entry name" value="FERM_M"/>
    <property type="match status" value="1"/>
</dbReference>
<keyword evidence="1" id="KW-0677">Repeat</keyword>
<dbReference type="InterPro" id="IPR035963">
    <property type="entry name" value="FERM_2"/>
</dbReference>
<dbReference type="InterPro" id="IPR001849">
    <property type="entry name" value="PH_domain"/>
</dbReference>
<dbReference type="InterPro" id="IPR019749">
    <property type="entry name" value="Band_41_domain"/>
</dbReference>
<dbReference type="Proteomes" id="UP000008549">
    <property type="component" value="Unassembled WGS sequence"/>
</dbReference>
<evidence type="ECO:0000259" key="6">
    <source>
        <dbReference type="PROSITE" id="PS50057"/>
    </source>
</evidence>
<dbReference type="FunCoup" id="A8X938">
    <property type="interactions" value="1188"/>
</dbReference>
<evidence type="ECO:0000256" key="4">
    <source>
        <dbReference type="SAM" id="MobiDB-lite"/>
    </source>
</evidence>
<evidence type="ECO:0000256" key="1">
    <source>
        <dbReference type="ARBA" id="ARBA00022737"/>
    </source>
</evidence>
<dbReference type="GO" id="GO:0005856">
    <property type="term" value="C:cytoskeleton"/>
    <property type="evidence" value="ECO:0007669"/>
    <property type="project" value="InterPro"/>
</dbReference>